<dbReference type="GeneID" id="101861557"/>
<proteinExistence type="predicted"/>
<dbReference type="PRINTS" id="PR00109">
    <property type="entry name" value="TYRKINASE"/>
</dbReference>
<evidence type="ECO:0000259" key="13">
    <source>
        <dbReference type="PROSITE" id="PS50011"/>
    </source>
</evidence>
<dbReference type="InterPro" id="IPR017441">
    <property type="entry name" value="Protein_kinase_ATP_BS"/>
</dbReference>
<feature type="compositionally biased region" description="Low complexity" evidence="11">
    <location>
        <begin position="2116"/>
        <end position="2128"/>
    </location>
</feature>
<evidence type="ECO:0000256" key="3">
    <source>
        <dbReference type="ARBA" id="ARBA00022679"/>
    </source>
</evidence>
<feature type="compositionally biased region" description="Pro residues" evidence="11">
    <location>
        <begin position="1805"/>
        <end position="1814"/>
    </location>
</feature>
<dbReference type="CDD" id="cd09539">
    <property type="entry name" value="SAM_TNK-like"/>
    <property type="match status" value="1"/>
</dbReference>
<dbReference type="RefSeq" id="XP_012945846.1">
    <property type="nucleotide sequence ID" value="XM_013090392.1"/>
</dbReference>
<comment type="catalytic activity">
    <reaction evidence="8">
        <text>L-threonyl-[protein] + ATP = O-phospho-L-threonyl-[protein] + ADP + H(+)</text>
        <dbReference type="Rhea" id="RHEA:46608"/>
        <dbReference type="Rhea" id="RHEA-COMP:11060"/>
        <dbReference type="Rhea" id="RHEA-COMP:11605"/>
        <dbReference type="ChEBI" id="CHEBI:15378"/>
        <dbReference type="ChEBI" id="CHEBI:30013"/>
        <dbReference type="ChEBI" id="CHEBI:30616"/>
        <dbReference type="ChEBI" id="CHEBI:61977"/>
        <dbReference type="ChEBI" id="CHEBI:456216"/>
        <dbReference type="EC" id="2.7.11.1"/>
    </reaction>
</comment>
<dbReference type="InterPro" id="IPR001452">
    <property type="entry name" value="SH3_domain"/>
</dbReference>
<feature type="compositionally biased region" description="Polar residues" evidence="11">
    <location>
        <begin position="1314"/>
        <end position="1334"/>
    </location>
</feature>
<keyword evidence="5" id="KW-0418">Kinase</keyword>
<feature type="compositionally biased region" description="Basic and acidic residues" evidence="11">
    <location>
        <begin position="1000"/>
        <end position="1026"/>
    </location>
</feature>
<feature type="non-terminal residue" evidence="16">
    <location>
        <position position="2302"/>
    </location>
</feature>
<feature type="region of interest" description="Disordered" evidence="11">
    <location>
        <begin position="702"/>
        <end position="1363"/>
    </location>
</feature>
<feature type="region of interest" description="Disordered" evidence="11">
    <location>
        <begin position="1838"/>
        <end position="1862"/>
    </location>
</feature>
<evidence type="ECO:0000259" key="12">
    <source>
        <dbReference type="PROSITE" id="PS50002"/>
    </source>
</evidence>
<dbReference type="InterPro" id="IPR020635">
    <property type="entry name" value="Tyr_kinase_cat_dom"/>
</dbReference>
<feature type="compositionally biased region" description="Polar residues" evidence="11">
    <location>
        <begin position="2075"/>
        <end position="2110"/>
    </location>
</feature>
<dbReference type="PROSITE" id="PS50002">
    <property type="entry name" value="SH3"/>
    <property type="match status" value="1"/>
</dbReference>
<feature type="region of interest" description="Disordered" evidence="11">
    <location>
        <begin position="2028"/>
        <end position="2302"/>
    </location>
</feature>
<feature type="region of interest" description="Disordered" evidence="11">
    <location>
        <begin position="1947"/>
        <end position="1971"/>
    </location>
</feature>
<keyword evidence="6 10" id="KW-0067">ATP-binding</keyword>
<feature type="region of interest" description="Disordered" evidence="11">
    <location>
        <begin position="1424"/>
        <end position="1475"/>
    </location>
</feature>
<protein>
    <recommendedName>
        <fullName evidence="1">non-specific protein-tyrosine kinase</fullName>
        <ecNumber evidence="1">2.7.10.2</ecNumber>
    </recommendedName>
</protein>
<evidence type="ECO:0000313" key="15">
    <source>
        <dbReference type="Proteomes" id="UP000694888"/>
    </source>
</evidence>
<dbReference type="SUPFAM" id="SSF56112">
    <property type="entry name" value="Protein kinase-like (PK-like)"/>
    <property type="match status" value="1"/>
</dbReference>
<feature type="compositionally biased region" description="Pro residues" evidence="11">
    <location>
        <begin position="2217"/>
        <end position="2227"/>
    </location>
</feature>
<feature type="compositionally biased region" description="Low complexity" evidence="11">
    <location>
        <begin position="1092"/>
        <end position="1102"/>
    </location>
</feature>
<feature type="compositionally biased region" description="Basic and acidic residues" evidence="11">
    <location>
        <begin position="1351"/>
        <end position="1363"/>
    </location>
</feature>
<dbReference type="Pfam" id="PF22931">
    <property type="entry name" value="SAM_TNK"/>
    <property type="match status" value="1"/>
</dbReference>
<evidence type="ECO:0000256" key="8">
    <source>
        <dbReference type="ARBA" id="ARBA00047899"/>
    </source>
</evidence>
<dbReference type="SUPFAM" id="SSF47769">
    <property type="entry name" value="SAM/Pointed domain"/>
    <property type="match status" value="1"/>
</dbReference>
<keyword evidence="7" id="KW-0829">Tyrosine-protein kinase</keyword>
<feature type="region of interest" description="Disordered" evidence="11">
    <location>
        <begin position="591"/>
        <end position="615"/>
    </location>
</feature>
<dbReference type="PROSITE" id="PS00109">
    <property type="entry name" value="PROTEIN_KINASE_TYR"/>
    <property type="match status" value="1"/>
</dbReference>
<feature type="compositionally biased region" description="Low complexity" evidence="11">
    <location>
        <begin position="2028"/>
        <end position="2037"/>
    </location>
</feature>
<evidence type="ECO:0000256" key="4">
    <source>
        <dbReference type="ARBA" id="ARBA00022741"/>
    </source>
</evidence>
<evidence type="ECO:0000259" key="14">
    <source>
        <dbReference type="PROSITE" id="PS50108"/>
    </source>
</evidence>
<feature type="compositionally biased region" description="Low complexity" evidence="11">
    <location>
        <begin position="1192"/>
        <end position="1212"/>
    </location>
</feature>
<feature type="compositionally biased region" description="Polar residues" evidence="11">
    <location>
        <begin position="2235"/>
        <end position="2244"/>
    </location>
</feature>
<keyword evidence="3" id="KW-0808">Transferase</keyword>
<feature type="compositionally biased region" description="Low complexity" evidence="11">
    <location>
        <begin position="862"/>
        <end position="874"/>
    </location>
</feature>
<feature type="compositionally biased region" description="Polar residues" evidence="11">
    <location>
        <begin position="2038"/>
        <end position="2057"/>
    </location>
</feature>
<name>A0ABM1ADX7_APLCA</name>
<dbReference type="InterPro" id="IPR001245">
    <property type="entry name" value="Ser-Thr/Tyr_kinase_cat_dom"/>
</dbReference>
<feature type="compositionally biased region" description="Polar residues" evidence="11">
    <location>
        <begin position="1772"/>
        <end position="1781"/>
    </location>
</feature>
<feature type="domain" description="SH3" evidence="12">
    <location>
        <begin position="431"/>
        <end position="499"/>
    </location>
</feature>
<feature type="compositionally biased region" description="Low complexity" evidence="11">
    <location>
        <begin position="1732"/>
        <end position="1750"/>
    </location>
</feature>
<dbReference type="EC" id="2.7.10.2" evidence="1"/>
<feature type="compositionally biased region" description="Basic and acidic residues" evidence="11">
    <location>
        <begin position="758"/>
        <end position="774"/>
    </location>
</feature>
<evidence type="ECO:0000256" key="11">
    <source>
        <dbReference type="SAM" id="MobiDB-lite"/>
    </source>
</evidence>
<feature type="compositionally biased region" description="Pro residues" evidence="11">
    <location>
        <begin position="982"/>
        <end position="999"/>
    </location>
</feature>
<evidence type="ECO:0000256" key="10">
    <source>
        <dbReference type="PROSITE-ProRule" id="PRU10141"/>
    </source>
</evidence>
<dbReference type="InterPro" id="IPR055175">
    <property type="entry name" value="ACK/TNK-like_SAM"/>
</dbReference>
<feature type="compositionally biased region" description="Basic and acidic residues" evidence="11">
    <location>
        <begin position="1049"/>
        <end position="1085"/>
    </location>
</feature>
<dbReference type="Gene3D" id="3.30.200.20">
    <property type="entry name" value="Phosphorylase Kinase, domain 1"/>
    <property type="match status" value="1"/>
</dbReference>
<reference evidence="16" key="1">
    <citation type="submission" date="2025-08" db="UniProtKB">
        <authorList>
            <consortium name="RefSeq"/>
        </authorList>
    </citation>
    <scope>IDENTIFICATION</scope>
</reference>
<dbReference type="InterPro" id="IPR000719">
    <property type="entry name" value="Prot_kinase_dom"/>
</dbReference>
<keyword evidence="15" id="KW-1185">Reference proteome</keyword>
<feature type="compositionally biased region" description="Basic and acidic residues" evidence="11">
    <location>
        <begin position="1103"/>
        <end position="1139"/>
    </location>
</feature>
<dbReference type="InterPro" id="IPR008266">
    <property type="entry name" value="Tyr_kinase_AS"/>
</dbReference>
<dbReference type="InterPro" id="IPR050198">
    <property type="entry name" value="Non-receptor_tyrosine_kinases"/>
</dbReference>
<feature type="compositionally biased region" description="Polar residues" evidence="11">
    <location>
        <begin position="2291"/>
        <end position="2302"/>
    </location>
</feature>
<keyword evidence="2 9" id="KW-0728">SH3 domain</keyword>
<feature type="compositionally biased region" description="Low complexity" evidence="11">
    <location>
        <begin position="1335"/>
        <end position="1350"/>
    </location>
</feature>
<dbReference type="InterPro" id="IPR013761">
    <property type="entry name" value="SAM/pointed_sf"/>
</dbReference>
<feature type="region of interest" description="Disordered" evidence="11">
    <location>
        <begin position="124"/>
        <end position="150"/>
    </location>
</feature>
<feature type="domain" description="Protein kinase" evidence="13">
    <location>
        <begin position="164"/>
        <end position="431"/>
    </location>
</feature>
<evidence type="ECO:0000313" key="16">
    <source>
        <dbReference type="RefSeq" id="XP_012945846.1"/>
    </source>
</evidence>
<accession>A0ABM1ADX7</accession>
<sequence>MAQSIGRSSSFGPDMGRRIMNQVRQMRSMSFRRSGSESVSAPSSPVAMRDLEEFLCEAELGEYYPALLSRLKVSTVEHLKYVQEEDLEDIGMSRPEMRRLKKFYRKEYPQGTFNKLRKAILRSSEGSNRTLSPSPPQQRSPRPVSGAAPYIRPPARQLIPADALSLNKVLGEGDFGVVQQAVWTTDSGEKVQVAVKRVSRERVNTDSQSLLKEAAIMQELDHEHVVRMYGVVMDTEENIMMVTELAPMRSLLECLKDPSLRVDLPLPRLCDYAQQVCDGMAYLENRRLVHRDLAARNILVFSKNQVKISDLGLSRLLGAGQDYYQSKFSVSLKLPIAWCAPECINFLKFTSASDVWAFGVMLWEFFTYGFQPWAGLNGQQVLEAISPPSEQRLEQPDLCTQDYYSLMKECWTNQPQDRPTFASMMLRLPQLRPTQVKALKDYPSPTVEKGYIYYKTGDVIVVIDKTPSTSSPPGLVWRGVLSSGKSGLFDPTNVVPFVEPKFSPINAKTNSLARKESGRKSSRKIRADMISRPQNDLRHTGHIGYDGAVFGDVSFIGDNYDKLPVKVEGGGASRGSSMTSISRCHDNPDHNGHIMPSNSTDSLDKPTSNNGYGQSWISRESLNSQSTFHSELQGRQSPSYLDVEDDSLFADFKMPDLGSSFDFGPSFMDEVLKALDEKEKQVTSPEATPTGAPAYSFAEEELKGRGGTSFPPRPAPRGELKSTSSSSSSSAPPLPSQPPRVETHKEKKQAKVKPMSASDERMVDTALARAKELTSHMIGDARQSPPVSPSSHDRSGFFDEDSPGIISKLKNSIRRSTSPKSERKRTFSEELENKADLDADMTPEAQQAYNMLVVRGSVKEGPSSPTVSSTSSSSSHHHVSDFVSSLEADSSKQQDWRGYGSRTRNFPEPEATPSPEPDLIRDSKRGGSPPKISAPFNVSSSSAQAGAGSGCGPPPPIPSSRPLISAPQLQPKPVGVSQPKPASQPAPVPAPRPVKQPEPPGKKSEIPVPRPRPEIQRVEPTVRHQMPESPEIPAKSEKRIDTHIPVPASRKEDSKEREREELKRTIEIVRVEDSNSYLRGDDSLEKVSTSFDRTSARSSQRSSLDRSDNTSENAESERAEWEHSEYSSDSSKPGRDSDSRANTSLSSVERRDSFNKKQTSLFEEDFSEPSPQEIMSKLRERRLNRHLDHQRALSGDGEASSSASAAGSSASSRPRPTAREPQGIPGRTASVDQDDGRADQEEEEVDTNPLRMLRGGAIPIRTAGRGSAGTGNHRGNRGATAAALRVPRLYFSSSHLSRTKPEGGQEQLTVGPEASSTHVLTAQGSPPRGHSSTPGGQSSTCVSSSSGRGSMSERVKVKGEESTAEFTRELERLTHTLMEGDLGEVASLVLADTPLDRGQGAQGELRKFSASGCQMDLSQVLPPTHAHTHPHHLPTTYYHNEQNRPAPAVPRSYGRDGKVESVVSPPLTPSWSQSGGGEILESVFAPQAPTWSRSGGGDRIDSIIVEGQIAPSQQSPVGDNRDVPPRLPPRRSQSVSEDPEKEINSHVSRRMLRRSNSLEGSDSPPALPPRDPQPAACRTPLNARPRERKHPLPPTTPQSPQPHTLPSSPWAEKRSAKLTSHSMMTRSLDSQMHPATPAHPSSQLSPPVCESKWSSVDLPPTYDMSVSSESHVVGETVADTEPTHMLLDPHMSHLSHQPLAVSLPPATDFTLPGEEPTHVSLSSITHNKHSWSAAFTSPSPLSPPSFTSTQQPPPLSHSSRMSPGKSFHRSLSHTYGQGGTTSSSFGVSLAFPQCPSLAESQSPPADLPPAPPTPSYRDKLGLDPPRTKVVRSISYTAEGVQPPNRPEELSLSHTTSNMRKRQKNCEEVETLLKVFPNEVSVEECTVALESSQWDVSKATKYLQLKQLLSLELADVHRCKQALLASGWHVHRAADLLLQQNNTLASTTTTTTSYTPTALRTTTTSSSSSPSSSLLCSSSVVEPVAVSASSNVLSPVSASLSSSSSSSSSSSTALRPSAESAVPVSASVSSSATAVTSPRQVSPTAVTSHAGTFPTKQPSPCPDAGVLDPRRPASDSPLQADTSDDVFTSQSDQSFSSATEEAPPSVTSFSVSRDSGRSSSGGLLDDASAPSSSRGVSFKPDIEKLEFEDTTWTSMPPNTTRAGHVTDREGTRSAGPFRTEAPWSARDAKSTSSSPWQPYSSEAPEAVDDFRKVKLRPSPRPSPRPAPAPGDLRSSKFMSRSTESIFTDVKLKPVAQREGFKSSDISKNAASVKSKSRSSDLSQIMNKFSVHTPASSTSARSDH</sequence>
<dbReference type="SMART" id="SM00219">
    <property type="entry name" value="TyrKc"/>
    <property type="match status" value="1"/>
</dbReference>
<evidence type="ECO:0000256" key="7">
    <source>
        <dbReference type="ARBA" id="ARBA00023137"/>
    </source>
</evidence>
<dbReference type="PROSITE" id="PS50108">
    <property type="entry name" value="CRIB"/>
    <property type="match status" value="1"/>
</dbReference>
<feature type="compositionally biased region" description="Polar residues" evidence="11">
    <location>
        <begin position="596"/>
        <end position="615"/>
    </location>
</feature>
<dbReference type="Pfam" id="PF07714">
    <property type="entry name" value="PK_Tyr_Ser-Thr"/>
    <property type="match status" value="1"/>
</dbReference>
<feature type="region of interest" description="Disordered" evidence="11">
    <location>
        <begin position="1795"/>
        <end position="1823"/>
    </location>
</feature>
<keyword evidence="4 10" id="KW-0547">Nucleotide-binding</keyword>
<dbReference type="PROSITE" id="PS00107">
    <property type="entry name" value="PROTEIN_KINASE_ATP"/>
    <property type="match status" value="1"/>
</dbReference>
<dbReference type="InterPro" id="IPR011009">
    <property type="entry name" value="Kinase-like_dom_sf"/>
</dbReference>
<feature type="region of interest" description="Disordered" evidence="11">
    <location>
        <begin position="1508"/>
        <end position="1651"/>
    </location>
</feature>
<evidence type="ECO:0000256" key="6">
    <source>
        <dbReference type="ARBA" id="ARBA00022840"/>
    </source>
</evidence>
<evidence type="ECO:0000256" key="5">
    <source>
        <dbReference type="ARBA" id="ARBA00022777"/>
    </source>
</evidence>
<dbReference type="Gene3D" id="1.10.510.10">
    <property type="entry name" value="Transferase(Phosphotransferase) domain 1"/>
    <property type="match status" value="1"/>
</dbReference>
<dbReference type="PROSITE" id="PS50011">
    <property type="entry name" value="PROTEIN_KINASE_DOM"/>
    <property type="match status" value="1"/>
</dbReference>
<organism evidence="15 16">
    <name type="scientific">Aplysia californica</name>
    <name type="common">California sea hare</name>
    <dbReference type="NCBI Taxonomy" id="6500"/>
    <lineage>
        <taxon>Eukaryota</taxon>
        <taxon>Metazoa</taxon>
        <taxon>Spiralia</taxon>
        <taxon>Lophotrochozoa</taxon>
        <taxon>Mollusca</taxon>
        <taxon>Gastropoda</taxon>
        <taxon>Heterobranchia</taxon>
        <taxon>Euthyneura</taxon>
        <taxon>Tectipleura</taxon>
        <taxon>Aplysiida</taxon>
        <taxon>Aplysioidea</taxon>
        <taxon>Aplysiidae</taxon>
        <taxon>Aplysia</taxon>
    </lineage>
</organism>
<feature type="compositionally biased region" description="Low complexity" evidence="11">
    <location>
        <begin position="722"/>
        <end position="731"/>
    </location>
</feature>
<dbReference type="Proteomes" id="UP000694888">
    <property type="component" value="Unplaced"/>
</dbReference>
<feature type="region of interest" description="Disordered" evidence="11">
    <location>
        <begin position="1732"/>
        <end position="1781"/>
    </location>
</feature>
<evidence type="ECO:0000256" key="1">
    <source>
        <dbReference type="ARBA" id="ARBA00011903"/>
    </source>
</evidence>
<feature type="compositionally biased region" description="Basic and acidic residues" evidence="11">
    <location>
        <begin position="820"/>
        <end position="837"/>
    </location>
</feature>
<feature type="compositionally biased region" description="Polar residues" evidence="11">
    <location>
        <begin position="2149"/>
        <end position="2160"/>
    </location>
</feature>
<feature type="domain" description="CRIB" evidence="14">
    <location>
        <begin position="530"/>
        <end position="544"/>
    </location>
</feature>
<feature type="binding site" evidence="10">
    <location>
        <position position="196"/>
    </location>
    <ligand>
        <name>ATP</name>
        <dbReference type="ChEBI" id="CHEBI:30616"/>
    </ligand>
</feature>
<gene>
    <name evidence="16" type="primary">LOC101861557</name>
</gene>
<feature type="compositionally biased region" description="Low complexity" evidence="11">
    <location>
        <begin position="2189"/>
        <end position="2200"/>
    </location>
</feature>
<evidence type="ECO:0000256" key="2">
    <source>
        <dbReference type="ARBA" id="ARBA00022443"/>
    </source>
</evidence>
<dbReference type="InterPro" id="IPR049587">
    <property type="entry name" value="TNK-like_SAM"/>
</dbReference>
<evidence type="ECO:0000256" key="9">
    <source>
        <dbReference type="PROSITE-ProRule" id="PRU00192"/>
    </source>
</evidence>
<feature type="compositionally biased region" description="Polar residues" evidence="11">
    <location>
        <begin position="1617"/>
        <end position="1630"/>
    </location>
</feature>
<dbReference type="PANTHER" id="PTHR24418">
    <property type="entry name" value="TYROSINE-PROTEIN KINASE"/>
    <property type="match status" value="1"/>
</dbReference>
<dbReference type="InterPro" id="IPR000095">
    <property type="entry name" value="CRIB_dom"/>
</dbReference>